<evidence type="ECO:0000256" key="1">
    <source>
        <dbReference type="SAM" id="Phobius"/>
    </source>
</evidence>
<keyword evidence="1" id="KW-0472">Membrane</keyword>
<accession>S0FIB2</accession>
<dbReference type="EMBL" id="AORV01000039">
    <property type="protein sequence ID" value="EMS71352.1"/>
    <property type="molecule type" value="Genomic_DNA"/>
</dbReference>
<dbReference type="PROSITE" id="PS00409">
    <property type="entry name" value="PROKAR_NTER_METHYL"/>
    <property type="match status" value="1"/>
</dbReference>
<name>S0FIB2_RUMCE</name>
<dbReference type="STRING" id="1195236.CTER_2807"/>
<feature type="transmembrane region" description="Helical" evidence="1">
    <location>
        <begin position="27"/>
        <end position="50"/>
    </location>
</feature>
<keyword evidence="1" id="KW-0812">Transmembrane</keyword>
<dbReference type="InterPro" id="IPR012902">
    <property type="entry name" value="N_methyl_site"/>
</dbReference>
<dbReference type="RefSeq" id="WP_004626681.1">
    <property type="nucleotide sequence ID" value="NZ_AORV01000039.1"/>
</dbReference>
<reference evidence="2 3" key="1">
    <citation type="journal article" date="2013" name="Genome Announc.">
        <title>Draft Genome Sequence of the Cellulolytic, Mesophilic, Anaerobic Bacterium Clostridium termitidis Strain CT1112 (DSM 5398).</title>
        <authorList>
            <person name="Lal S."/>
            <person name="Ramachandran U."/>
            <person name="Zhang X."/>
            <person name="Munir R."/>
            <person name="Sparling R."/>
            <person name="Levin D.B."/>
        </authorList>
    </citation>
    <scope>NUCLEOTIDE SEQUENCE [LARGE SCALE GENOMIC DNA]</scope>
    <source>
        <strain evidence="2 3">CT1112</strain>
    </source>
</reference>
<gene>
    <name evidence="2" type="ORF">CTER_2807</name>
</gene>
<dbReference type="Gene3D" id="3.30.700.10">
    <property type="entry name" value="Glycoprotein, Type 4 Pilin"/>
    <property type="match status" value="1"/>
</dbReference>
<dbReference type="Proteomes" id="UP000014155">
    <property type="component" value="Unassembled WGS sequence"/>
</dbReference>
<proteinExistence type="predicted"/>
<dbReference type="AlphaFoldDB" id="S0FIB2"/>
<keyword evidence="1" id="KW-1133">Transmembrane helix</keyword>
<keyword evidence="3" id="KW-1185">Reference proteome</keyword>
<protein>
    <submittedName>
        <fullName evidence="2">Prepilin-type cleavage/methylation domain-containing protein</fullName>
    </submittedName>
</protein>
<dbReference type="PATRIC" id="fig|1195236.3.peg.3127"/>
<dbReference type="Pfam" id="PF07963">
    <property type="entry name" value="N_methyl"/>
    <property type="match status" value="1"/>
</dbReference>
<evidence type="ECO:0000313" key="2">
    <source>
        <dbReference type="EMBL" id="EMS71352.1"/>
    </source>
</evidence>
<dbReference type="SUPFAM" id="SSF54523">
    <property type="entry name" value="Pili subunits"/>
    <property type="match status" value="1"/>
</dbReference>
<organism evidence="2 3">
    <name type="scientific">Ruminiclostridium cellobioparum subsp. termitidis CT1112</name>
    <dbReference type="NCBI Taxonomy" id="1195236"/>
    <lineage>
        <taxon>Bacteria</taxon>
        <taxon>Bacillati</taxon>
        <taxon>Bacillota</taxon>
        <taxon>Clostridia</taxon>
        <taxon>Eubacteriales</taxon>
        <taxon>Oscillospiraceae</taxon>
        <taxon>Ruminiclostridium</taxon>
    </lineage>
</organism>
<sequence length="187" mass="20339">MNSVVLSTSQEIKGGEKLKKLKNNKGFSLVELLIVIAIMGVLAVIAFNMFGGVLTNSKKRADDQQAKNIEKAILTYCIDSNDWKLTGAKDEGGASISIVGIPGHDLIQILMEPIFDAEGKEYGPYLSLKDPEKAITDDVNANAYDPQWNTDSGGDYTGWKIKTFPNKQSVKVEPTKDDDAIVSVATE</sequence>
<dbReference type="NCBIfam" id="TIGR02532">
    <property type="entry name" value="IV_pilin_GFxxxE"/>
    <property type="match status" value="1"/>
</dbReference>
<comment type="caution">
    <text evidence="2">The sequence shown here is derived from an EMBL/GenBank/DDBJ whole genome shotgun (WGS) entry which is preliminary data.</text>
</comment>
<evidence type="ECO:0000313" key="3">
    <source>
        <dbReference type="Proteomes" id="UP000014155"/>
    </source>
</evidence>
<dbReference type="InterPro" id="IPR045584">
    <property type="entry name" value="Pilin-like"/>
</dbReference>